<reference evidence="3 4" key="1">
    <citation type="submission" date="2024-05" db="EMBL/GenBank/DDBJ databases">
        <title>Genetic variation in Jamaican populations of the coffee berry borer (Hypothenemus hampei).</title>
        <authorList>
            <person name="Errbii M."/>
            <person name="Myrie A."/>
        </authorList>
    </citation>
    <scope>NUCLEOTIDE SEQUENCE [LARGE SCALE GENOMIC DNA]</scope>
    <source>
        <strain evidence="3">JA-Hopewell-2020-01-JO</strain>
        <tissue evidence="3">Whole body</tissue>
    </source>
</reference>
<dbReference type="Pfam" id="PF10545">
    <property type="entry name" value="MADF_DNA_bdg"/>
    <property type="match status" value="1"/>
</dbReference>
<organism evidence="3 4">
    <name type="scientific">Hypothenemus hampei</name>
    <name type="common">Coffee berry borer</name>
    <dbReference type="NCBI Taxonomy" id="57062"/>
    <lineage>
        <taxon>Eukaryota</taxon>
        <taxon>Metazoa</taxon>
        <taxon>Ecdysozoa</taxon>
        <taxon>Arthropoda</taxon>
        <taxon>Hexapoda</taxon>
        <taxon>Insecta</taxon>
        <taxon>Pterygota</taxon>
        <taxon>Neoptera</taxon>
        <taxon>Endopterygota</taxon>
        <taxon>Coleoptera</taxon>
        <taxon>Polyphaga</taxon>
        <taxon>Cucujiformia</taxon>
        <taxon>Curculionidae</taxon>
        <taxon>Scolytinae</taxon>
        <taxon>Hypothenemus</taxon>
    </lineage>
</organism>
<sequence length="198" mass="23017">MTNTVKIHGILKIKLKLQHIKERSKAIRDKLWVEIYEELGSNSEFSIEFLMNKWRNLRDTYIRIKNQYNPSGSAAIVNTKWVYYKQMNFLQDTMIFKPTISNIISSNSSSSSTPLTSPTQIETPSLKRRRLDTPPTRTENAIIEALNNINKSSEVETINPICIRMSEILEKMPPIHRMAAEIKLLQTLYKEAKDYLQI</sequence>
<dbReference type="SMART" id="SM00595">
    <property type="entry name" value="MADF"/>
    <property type="match status" value="1"/>
</dbReference>
<dbReference type="AlphaFoldDB" id="A0ABD1EYR9"/>
<feature type="region of interest" description="Disordered" evidence="1">
    <location>
        <begin position="106"/>
        <end position="134"/>
    </location>
</feature>
<evidence type="ECO:0000259" key="2">
    <source>
        <dbReference type="PROSITE" id="PS51029"/>
    </source>
</evidence>
<name>A0ABD1EYR9_HYPHA</name>
<dbReference type="PANTHER" id="PTHR12243:SF67">
    <property type="entry name" value="COREPRESSOR OF PANGOLIN, ISOFORM A-RELATED"/>
    <property type="match status" value="1"/>
</dbReference>
<evidence type="ECO:0000313" key="3">
    <source>
        <dbReference type="EMBL" id="KAL1502874.1"/>
    </source>
</evidence>
<proteinExistence type="predicted"/>
<dbReference type="PROSITE" id="PS51029">
    <property type="entry name" value="MADF"/>
    <property type="match status" value="1"/>
</dbReference>
<dbReference type="EMBL" id="JBDJPC010000005">
    <property type="protein sequence ID" value="KAL1502874.1"/>
    <property type="molecule type" value="Genomic_DNA"/>
</dbReference>
<dbReference type="InterPro" id="IPR039353">
    <property type="entry name" value="TF_Adf1"/>
</dbReference>
<gene>
    <name evidence="3" type="ORF">ABEB36_007952</name>
</gene>
<comment type="caution">
    <text evidence="3">The sequence shown here is derived from an EMBL/GenBank/DDBJ whole genome shotgun (WGS) entry which is preliminary data.</text>
</comment>
<feature type="compositionally biased region" description="Low complexity" evidence="1">
    <location>
        <begin position="106"/>
        <end position="119"/>
    </location>
</feature>
<evidence type="ECO:0000313" key="4">
    <source>
        <dbReference type="Proteomes" id="UP001566132"/>
    </source>
</evidence>
<dbReference type="InterPro" id="IPR006578">
    <property type="entry name" value="MADF-dom"/>
</dbReference>
<keyword evidence="4" id="KW-1185">Reference proteome</keyword>
<feature type="domain" description="MADF" evidence="2">
    <location>
        <begin position="1"/>
        <end position="95"/>
    </location>
</feature>
<dbReference type="Proteomes" id="UP001566132">
    <property type="component" value="Unassembled WGS sequence"/>
</dbReference>
<dbReference type="PANTHER" id="PTHR12243">
    <property type="entry name" value="MADF DOMAIN TRANSCRIPTION FACTOR"/>
    <property type="match status" value="1"/>
</dbReference>
<evidence type="ECO:0000256" key="1">
    <source>
        <dbReference type="SAM" id="MobiDB-lite"/>
    </source>
</evidence>
<protein>
    <recommendedName>
        <fullName evidence="2">MADF domain-containing protein</fullName>
    </recommendedName>
</protein>
<accession>A0ABD1EYR9</accession>